<keyword evidence="1" id="KW-0732">Signal</keyword>
<comment type="caution">
    <text evidence="2">The sequence shown here is derived from an EMBL/GenBank/DDBJ whole genome shotgun (WGS) entry which is preliminary data.</text>
</comment>
<feature type="chain" id="PRO_5047305004" evidence="1">
    <location>
        <begin position="27"/>
        <end position="232"/>
    </location>
</feature>
<evidence type="ECO:0000313" key="3">
    <source>
        <dbReference type="Proteomes" id="UP001597128"/>
    </source>
</evidence>
<evidence type="ECO:0000256" key="1">
    <source>
        <dbReference type="SAM" id="SignalP"/>
    </source>
</evidence>
<protein>
    <submittedName>
        <fullName evidence="2">DUF3108 domain-containing protein</fullName>
    </submittedName>
</protein>
<organism evidence="2 3">
    <name type="scientific">Methylophilus luteus</name>
    <dbReference type="NCBI Taxonomy" id="640108"/>
    <lineage>
        <taxon>Bacteria</taxon>
        <taxon>Pseudomonadati</taxon>
        <taxon>Pseudomonadota</taxon>
        <taxon>Betaproteobacteria</taxon>
        <taxon>Nitrosomonadales</taxon>
        <taxon>Methylophilaceae</taxon>
        <taxon>Methylophilus</taxon>
    </lineage>
</organism>
<dbReference type="RefSeq" id="WP_379057234.1">
    <property type="nucleotide sequence ID" value="NZ_JBHTKB010000002.1"/>
</dbReference>
<dbReference type="InterPro" id="IPR021457">
    <property type="entry name" value="DUF3108"/>
</dbReference>
<evidence type="ECO:0000313" key="2">
    <source>
        <dbReference type="EMBL" id="MFD0913791.1"/>
    </source>
</evidence>
<dbReference type="Pfam" id="PF11306">
    <property type="entry name" value="DUF3108"/>
    <property type="match status" value="1"/>
</dbReference>
<dbReference type="Proteomes" id="UP001597128">
    <property type="component" value="Unassembled WGS sequence"/>
</dbReference>
<sequence>MHLLRLHRLLAACLAAALLVATSGLAAAPKQLSLKYDLLQQGVTFASVKDQLTVTGNKYQIDSLAEGKGIYKLMGERTLSSQGDVADNSLRPAHFESRQSKHADKALISDFDWGKKVLKMQVKGEQQSEKLSKGTQDLLSVLYCWMWQPPKGKQVKLAVANGKKLSPHTFVVTEETTPLQTEAGTFNVIKLTDSDGEKTLYLAKDKGYLPVKLVVMDDGKRMEQVITSITGQ</sequence>
<accession>A0ABW3F5R6</accession>
<feature type="signal peptide" evidence="1">
    <location>
        <begin position="1"/>
        <end position="26"/>
    </location>
</feature>
<dbReference type="EMBL" id="JBHTKB010000002">
    <property type="protein sequence ID" value="MFD0913791.1"/>
    <property type="molecule type" value="Genomic_DNA"/>
</dbReference>
<gene>
    <name evidence="2" type="ORF">ACFQ1Z_09565</name>
</gene>
<keyword evidence="3" id="KW-1185">Reference proteome</keyword>
<name>A0ABW3F5R6_9PROT</name>
<proteinExistence type="predicted"/>
<reference evidence="3" key="1">
    <citation type="journal article" date="2019" name="Int. J. Syst. Evol. Microbiol.">
        <title>The Global Catalogue of Microorganisms (GCM) 10K type strain sequencing project: providing services to taxonomists for standard genome sequencing and annotation.</title>
        <authorList>
            <consortium name="The Broad Institute Genomics Platform"/>
            <consortium name="The Broad Institute Genome Sequencing Center for Infectious Disease"/>
            <person name="Wu L."/>
            <person name="Ma J."/>
        </authorList>
    </citation>
    <scope>NUCLEOTIDE SEQUENCE [LARGE SCALE GENOMIC DNA]</scope>
    <source>
        <strain evidence="3">CCUG 58412</strain>
    </source>
</reference>